<dbReference type="OrthoDB" id="1748906at2759"/>
<comment type="subcellular location">
    <subcellularLocation>
        <location evidence="1">Membrane</location>
        <topology evidence="1">Single-pass type I membrane protein</topology>
    </subcellularLocation>
</comment>
<protein>
    <submittedName>
        <fullName evidence="8">Uncharacterized protein</fullName>
    </submittedName>
</protein>
<dbReference type="PANTHER" id="PTHR48063">
    <property type="entry name" value="LRR RECEPTOR-LIKE KINASE"/>
    <property type="match status" value="1"/>
</dbReference>
<keyword evidence="3" id="KW-0732">Signal</keyword>
<evidence type="ECO:0000313" key="9">
    <source>
        <dbReference type="Proteomes" id="UP000626092"/>
    </source>
</evidence>
<gene>
    <name evidence="8" type="ORF">RHSIM_Rhsim09G0139300</name>
</gene>
<feature type="transmembrane region" description="Helical" evidence="7">
    <location>
        <begin position="102"/>
        <end position="124"/>
    </location>
</feature>
<dbReference type="GO" id="GO:0016020">
    <property type="term" value="C:membrane"/>
    <property type="evidence" value="ECO:0007669"/>
    <property type="project" value="UniProtKB-SubCell"/>
</dbReference>
<dbReference type="InterPro" id="IPR046956">
    <property type="entry name" value="RLP23-like"/>
</dbReference>
<dbReference type="SUPFAM" id="SSF52058">
    <property type="entry name" value="L domain-like"/>
    <property type="match status" value="1"/>
</dbReference>
<evidence type="ECO:0000256" key="6">
    <source>
        <dbReference type="ARBA" id="ARBA00023180"/>
    </source>
</evidence>
<evidence type="ECO:0000256" key="5">
    <source>
        <dbReference type="ARBA" id="ARBA00023136"/>
    </source>
</evidence>
<dbReference type="Gene3D" id="3.80.10.10">
    <property type="entry name" value="Ribonuclease Inhibitor"/>
    <property type="match status" value="1"/>
</dbReference>
<evidence type="ECO:0000256" key="4">
    <source>
        <dbReference type="ARBA" id="ARBA00022989"/>
    </source>
</evidence>
<keyword evidence="2 7" id="KW-0812">Transmembrane</keyword>
<dbReference type="Pfam" id="PF00560">
    <property type="entry name" value="LRR_1"/>
    <property type="match status" value="2"/>
</dbReference>
<evidence type="ECO:0000256" key="2">
    <source>
        <dbReference type="ARBA" id="ARBA00022692"/>
    </source>
</evidence>
<keyword evidence="6" id="KW-0325">Glycoprotein</keyword>
<comment type="caution">
    <text evidence="8">The sequence shown here is derived from an EMBL/GenBank/DDBJ whole genome shotgun (WGS) entry which is preliminary data.</text>
</comment>
<dbReference type="PRINTS" id="PR00019">
    <property type="entry name" value="LEURICHRPT"/>
</dbReference>
<dbReference type="InterPro" id="IPR001611">
    <property type="entry name" value="Leu-rich_rpt"/>
</dbReference>
<keyword evidence="5 7" id="KW-0472">Membrane</keyword>
<keyword evidence="9" id="KW-1185">Reference proteome</keyword>
<dbReference type="Proteomes" id="UP000626092">
    <property type="component" value="Unassembled WGS sequence"/>
</dbReference>
<keyword evidence="4 7" id="KW-1133">Transmembrane helix</keyword>
<evidence type="ECO:0000256" key="7">
    <source>
        <dbReference type="SAM" id="Phobius"/>
    </source>
</evidence>
<sequence length="160" mass="18194">MKETIDFGYYSTIFLGNVLVQWKGQEREYRNKLGLLKIIDLSSNKLSGEIPREIASLAELLSLNLSRNNITDKCPGEEQGGAPGNKKGIQEEDDEDWFTTPAFYISLGVGFACGFWAIFGTILFSSVSRYAWFKFLDEVGDWLYVTTAVNFNRLKRRLRG</sequence>
<dbReference type="AlphaFoldDB" id="A0A834GHT0"/>
<organism evidence="8 9">
    <name type="scientific">Rhododendron simsii</name>
    <name type="common">Sims's rhododendron</name>
    <dbReference type="NCBI Taxonomy" id="118357"/>
    <lineage>
        <taxon>Eukaryota</taxon>
        <taxon>Viridiplantae</taxon>
        <taxon>Streptophyta</taxon>
        <taxon>Embryophyta</taxon>
        <taxon>Tracheophyta</taxon>
        <taxon>Spermatophyta</taxon>
        <taxon>Magnoliopsida</taxon>
        <taxon>eudicotyledons</taxon>
        <taxon>Gunneridae</taxon>
        <taxon>Pentapetalae</taxon>
        <taxon>asterids</taxon>
        <taxon>Ericales</taxon>
        <taxon>Ericaceae</taxon>
        <taxon>Ericoideae</taxon>
        <taxon>Rhodoreae</taxon>
        <taxon>Rhododendron</taxon>
    </lineage>
</organism>
<proteinExistence type="predicted"/>
<evidence type="ECO:0000313" key="8">
    <source>
        <dbReference type="EMBL" id="KAF7132774.1"/>
    </source>
</evidence>
<evidence type="ECO:0000256" key="3">
    <source>
        <dbReference type="ARBA" id="ARBA00022729"/>
    </source>
</evidence>
<evidence type="ECO:0000256" key="1">
    <source>
        <dbReference type="ARBA" id="ARBA00004479"/>
    </source>
</evidence>
<name>A0A834GHT0_RHOSS</name>
<dbReference type="PANTHER" id="PTHR48063:SF98">
    <property type="entry name" value="LRR RECEPTOR-LIKE SERINE_THREONINE-PROTEIN KINASE FLS2"/>
    <property type="match status" value="1"/>
</dbReference>
<dbReference type="EMBL" id="WJXA01000009">
    <property type="protein sequence ID" value="KAF7132774.1"/>
    <property type="molecule type" value="Genomic_DNA"/>
</dbReference>
<dbReference type="InterPro" id="IPR032675">
    <property type="entry name" value="LRR_dom_sf"/>
</dbReference>
<reference evidence="8" key="1">
    <citation type="submission" date="2019-11" db="EMBL/GenBank/DDBJ databases">
        <authorList>
            <person name="Liu Y."/>
            <person name="Hou J."/>
            <person name="Li T.-Q."/>
            <person name="Guan C.-H."/>
            <person name="Wu X."/>
            <person name="Wu H.-Z."/>
            <person name="Ling F."/>
            <person name="Zhang R."/>
            <person name="Shi X.-G."/>
            <person name="Ren J.-P."/>
            <person name="Chen E.-F."/>
            <person name="Sun J.-M."/>
        </authorList>
    </citation>
    <scope>NUCLEOTIDE SEQUENCE</scope>
    <source>
        <strain evidence="8">Adult_tree_wgs_1</strain>
        <tissue evidence="8">Leaves</tissue>
    </source>
</reference>
<accession>A0A834GHT0</accession>